<dbReference type="GO" id="GO:0071561">
    <property type="term" value="C:nucleus-vacuole junction"/>
    <property type="evidence" value="ECO:0007669"/>
    <property type="project" value="TreeGrafter"/>
</dbReference>
<organism evidence="3">
    <name type="scientific">Nannochloropsis gaditana (strain CCMP526)</name>
    <name type="common">Green microalga</name>
    <name type="synonym">Microchloropsis gaditana</name>
    <dbReference type="NCBI Taxonomy" id="1093141"/>
    <lineage>
        <taxon>Eukaryota</taxon>
        <taxon>Sar</taxon>
        <taxon>Stramenopiles</taxon>
        <taxon>Ochrophyta</taxon>
        <taxon>Eustigmatophyceae</taxon>
        <taxon>Eustigmatales</taxon>
        <taxon>Monodopsidaceae</taxon>
        <taxon>Nannochloropsis</taxon>
    </lineage>
</organism>
<keyword evidence="1" id="KW-0677">Repeat</keyword>
<dbReference type="PANTHER" id="PTHR17583:SF0">
    <property type="entry name" value="PHOSPHOINOSITIDE 3-KINASE REGULATORY SUBUNIT 4"/>
    <property type="match status" value="1"/>
</dbReference>
<dbReference type="AlphaFoldDB" id="I2CRY0"/>
<dbReference type="InterPro" id="IPR055231">
    <property type="entry name" value="2AA_helical"/>
</dbReference>
<dbReference type="GO" id="GO:0016236">
    <property type="term" value="P:macroautophagy"/>
    <property type="evidence" value="ECO:0007669"/>
    <property type="project" value="InterPro"/>
</dbReference>
<evidence type="ECO:0000313" key="3">
    <source>
        <dbReference type="EMBL" id="AFJ69663.1"/>
    </source>
</evidence>
<gene>
    <name evidence="3" type="ORF">NGATSA_3040800</name>
</gene>
<sequence length="63" mass="6879">MDMAVVDVEERVIAKVLSCLSTLVDLGLLSRPSLLDKSRVAAQLLLHPSGSVRREAMLFIDTV</sequence>
<dbReference type="InterPro" id="IPR045162">
    <property type="entry name" value="Vps15-like"/>
</dbReference>
<feature type="non-terminal residue" evidence="3">
    <location>
        <position position="63"/>
    </location>
</feature>
<evidence type="ECO:0000256" key="1">
    <source>
        <dbReference type="ARBA" id="ARBA00022737"/>
    </source>
</evidence>
<feature type="domain" description="Phosphatase 2A Regulatory Subunit A helical" evidence="2">
    <location>
        <begin position="3"/>
        <end position="62"/>
    </location>
</feature>
<dbReference type="GO" id="GO:0004674">
    <property type="term" value="F:protein serine/threonine kinase activity"/>
    <property type="evidence" value="ECO:0007669"/>
    <property type="project" value="InterPro"/>
</dbReference>
<dbReference type="PANTHER" id="PTHR17583">
    <property type="entry name" value="PHOSPHOINOSITIDE 3-KINASE REGULATORY SUBUNIT 4"/>
    <property type="match status" value="1"/>
</dbReference>
<evidence type="ECO:0000259" key="2">
    <source>
        <dbReference type="Pfam" id="PF22956"/>
    </source>
</evidence>
<reference evidence="3" key="2">
    <citation type="journal article" date="2012" name="Nat. Commun.">
        <title>Draft genome sequence and genetic transformation of the oleaginous alga Nannochloropis gaditana.</title>
        <authorList>
            <person name="Radakovits R."/>
            <person name="Jinkerson R.E."/>
            <person name="Fuerstenberg S.I."/>
            <person name="Tae H."/>
            <person name="Settlage R.E."/>
            <person name="Boore J.L."/>
            <person name="Posewitz M.C."/>
        </authorList>
    </citation>
    <scope>NUCLEOTIDE SEQUENCE</scope>
    <source>
        <strain evidence="3">CCMP526</strain>
    </source>
</reference>
<dbReference type="GO" id="GO:0045324">
    <property type="term" value="P:late endosome to vacuole transport"/>
    <property type="evidence" value="ECO:0007669"/>
    <property type="project" value="InterPro"/>
</dbReference>
<accession>I2CRY0</accession>
<dbReference type="EMBL" id="JU980600">
    <property type="protein sequence ID" value="AFJ69663.1"/>
    <property type="molecule type" value="mRNA"/>
</dbReference>
<dbReference type="GO" id="GO:0006623">
    <property type="term" value="P:protein targeting to vacuole"/>
    <property type="evidence" value="ECO:0007669"/>
    <property type="project" value="TreeGrafter"/>
</dbReference>
<dbReference type="GO" id="GO:0005770">
    <property type="term" value="C:late endosome"/>
    <property type="evidence" value="ECO:0007669"/>
    <property type="project" value="TreeGrafter"/>
</dbReference>
<protein>
    <recommendedName>
        <fullName evidence="2">Phosphatase 2A Regulatory Subunit A helical domain-containing protein</fullName>
    </recommendedName>
</protein>
<proteinExistence type="evidence at transcript level"/>
<name>I2CRY0_NANGC</name>
<dbReference type="Pfam" id="PF22956">
    <property type="entry name" value="VPS15-like_hel"/>
    <property type="match status" value="1"/>
</dbReference>
<dbReference type="GO" id="GO:0034271">
    <property type="term" value="C:phosphatidylinositol 3-kinase complex, class III, type I"/>
    <property type="evidence" value="ECO:0007669"/>
    <property type="project" value="TreeGrafter"/>
</dbReference>
<reference evidence="3" key="1">
    <citation type="journal article" date="2012" name="Bioengineered">
        <title>Additional insights into the genome of the oleaginous model alga Nannochloropsis gaditana.</title>
        <authorList>
            <person name="Jinkerson R.E."/>
            <person name="Radakovits R."/>
            <person name="Posewitz M.C."/>
        </authorList>
    </citation>
    <scope>NUCLEOTIDE SEQUENCE</scope>
    <source>
        <strain evidence="3">CCMP526</strain>
    </source>
</reference>
<dbReference type="GO" id="GO:0034272">
    <property type="term" value="C:phosphatidylinositol 3-kinase complex, class III, type II"/>
    <property type="evidence" value="ECO:0007669"/>
    <property type="project" value="TreeGrafter"/>
</dbReference>